<evidence type="ECO:0000313" key="3">
    <source>
        <dbReference type="Proteomes" id="UP000499080"/>
    </source>
</evidence>
<comment type="caution">
    <text evidence="2">The sequence shown here is derived from an EMBL/GenBank/DDBJ whole genome shotgun (WGS) entry which is preliminary data.</text>
</comment>
<organism evidence="2 3">
    <name type="scientific">Araneus ventricosus</name>
    <name type="common">Orbweaver spider</name>
    <name type="synonym">Epeira ventricosa</name>
    <dbReference type="NCBI Taxonomy" id="182803"/>
    <lineage>
        <taxon>Eukaryota</taxon>
        <taxon>Metazoa</taxon>
        <taxon>Ecdysozoa</taxon>
        <taxon>Arthropoda</taxon>
        <taxon>Chelicerata</taxon>
        <taxon>Arachnida</taxon>
        <taxon>Araneae</taxon>
        <taxon>Araneomorphae</taxon>
        <taxon>Entelegynae</taxon>
        <taxon>Araneoidea</taxon>
        <taxon>Araneidae</taxon>
        <taxon>Araneus</taxon>
    </lineage>
</organism>
<protein>
    <submittedName>
        <fullName evidence="2">Uncharacterized protein</fullName>
    </submittedName>
</protein>
<name>A0A4Y2I440_ARAVE</name>
<proteinExistence type="predicted"/>
<evidence type="ECO:0000256" key="1">
    <source>
        <dbReference type="SAM" id="MobiDB-lite"/>
    </source>
</evidence>
<dbReference type="EMBL" id="BGPR01002345">
    <property type="protein sequence ID" value="GBM71946.1"/>
    <property type="molecule type" value="Genomic_DNA"/>
</dbReference>
<feature type="compositionally biased region" description="Polar residues" evidence="1">
    <location>
        <begin position="34"/>
        <end position="57"/>
    </location>
</feature>
<feature type="region of interest" description="Disordered" evidence="1">
    <location>
        <begin position="33"/>
        <end position="87"/>
    </location>
</feature>
<feature type="compositionally biased region" description="Low complexity" evidence="1">
    <location>
        <begin position="8"/>
        <end position="21"/>
    </location>
</feature>
<feature type="region of interest" description="Disordered" evidence="1">
    <location>
        <begin position="1"/>
        <end position="21"/>
    </location>
</feature>
<gene>
    <name evidence="2" type="ORF">AVEN_163098_1</name>
</gene>
<evidence type="ECO:0000313" key="2">
    <source>
        <dbReference type="EMBL" id="GBM71946.1"/>
    </source>
</evidence>
<sequence>MHQACDETTATAAPVSTPAATAPRIDLSLYESVANESSEQSVVPTATNQTRNSSVSNAAADGSRRHGTSSSGAKRTRNAAGGSQVAS</sequence>
<dbReference type="AlphaFoldDB" id="A0A4Y2I440"/>
<dbReference type="Proteomes" id="UP000499080">
    <property type="component" value="Unassembled WGS sequence"/>
</dbReference>
<reference evidence="2 3" key="1">
    <citation type="journal article" date="2019" name="Sci. Rep.">
        <title>Orb-weaving spider Araneus ventricosus genome elucidates the spidroin gene catalogue.</title>
        <authorList>
            <person name="Kono N."/>
            <person name="Nakamura H."/>
            <person name="Ohtoshi R."/>
            <person name="Moran D.A.P."/>
            <person name="Shinohara A."/>
            <person name="Yoshida Y."/>
            <person name="Fujiwara M."/>
            <person name="Mori M."/>
            <person name="Tomita M."/>
            <person name="Arakawa K."/>
        </authorList>
    </citation>
    <scope>NUCLEOTIDE SEQUENCE [LARGE SCALE GENOMIC DNA]</scope>
</reference>
<accession>A0A4Y2I440</accession>
<keyword evidence="3" id="KW-1185">Reference proteome</keyword>